<proteinExistence type="predicted"/>
<dbReference type="AlphaFoldDB" id="A0AAV4SKV0"/>
<evidence type="ECO:0000313" key="2">
    <source>
        <dbReference type="Proteomes" id="UP001054945"/>
    </source>
</evidence>
<protein>
    <submittedName>
        <fullName evidence="1">Uncharacterized protein</fullName>
    </submittedName>
</protein>
<evidence type="ECO:0000313" key="1">
    <source>
        <dbReference type="EMBL" id="GIY34405.1"/>
    </source>
</evidence>
<dbReference type="EMBL" id="BPLR01009761">
    <property type="protein sequence ID" value="GIY34405.1"/>
    <property type="molecule type" value="Genomic_DNA"/>
</dbReference>
<dbReference type="Proteomes" id="UP001054945">
    <property type="component" value="Unassembled WGS sequence"/>
</dbReference>
<comment type="caution">
    <text evidence="1">The sequence shown here is derived from an EMBL/GenBank/DDBJ whole genome shotgun (WGS) entry which is preliminary data.</text>
</comment>
<dbReference type="InterPro" id="IPR036188">
    <property type="entry name" value="FAD/NAD-bd_sf"/>
</dbReference>
<sequence length="51" mass="5837">QICNPSMSPLIQVKIHFNPPLPPLRNQLMHRMPKGSVIKLHLDLQNGILEE</sequence>
<keyword evidence="2" id="KW-1185">Reference proteome</keyword>
<gene>
    <name evidence="1" type="ORF">CEXT_508551</name>
</gene>
<reference evidence="1 2" key="1">
    <citation type="submission" date="2021-06" db="EMBL/GenBank/DDBJ databases">
        <title>Caerostris extrusa draft genome.</title>
        <authorList>
            <person name="Kono N."/>
            <person name="Arakawa K."/>
        </authorList>
    </citation>
    <scope>NUCLEOTIDE SEQUENCE [LARGE SCALE GENOMIC DNA]</scope>
</reference>
<organism evidence="1 2">
    <name type="scientific">Caerostris extrusa</name>
    <name type="common">Bark spider</name>
    <name type="synonym">Caerostris bankana</name>
    <dbReference type="NCBI Taxonomy" id="172846"/>
    <lineage>
        <taxon>Eukaryota</taxon>
        <taxon>Metazoa</taxon>
        <taxon>Ecdysozoa</taxon>
        <taxon>Arthropoda</taxon>
        <taxon>Chelicerata</taxon>
        <taxon>Arachnida</taxon>
        <taxon>Araneae</taxon>
        <taxon>Araneomorphae</taxon>
        <taxon>Entelegynae</taxon>
        <taxon>Araneoidea</taxon>
        <taxon>Araneidae</taxon>
        <taxon>Caerostris</taxon>
    </lineage>
</organism>
<feature type="non-terminal residue" evidence="1">
    <location>
        <position position="1"/>
    </location>
</feature>
<accession>A0AAV4SKV0</accession>
<dbReference type="Gene3D" id="3.50.50.60">
    <property type="entry name" value="FAD/NAD(P)-binding domain"/>
    <property type="match status" value="1"/>
</dbReference>
<name>A0AAV4SKV0_CAEEX</name>